<dbReference type="Gramene" id="ONK78466">
    <property type="protein sequence ID" value="ONK78466"/>
    <property type="gene ID" value="A4U43_C02F19070"/>
</dbReference>
<gene>
    <name evidence="3" type="ORF">A4U43_C02F19070</name>
</gene>
<reference evidence="4" key="1">
    <citation type="journal article" date="2017" name="Nat. Commun.">
        <title>The asparagus genome sheds light on the origin and evolution of a young Y chromosome.</title>
        <authorList>
            <person name="Harkess A."/>
            <person name="Zhou J."/>
            <person name="Xu C."/>
            <person name="Bowers J.E."/>
            <person name="Van der Hulst R."/>
            <person name="Ayyampalayam S."/>
            <person name="Mercati F."/>
            <person name="Riccardi P."/>
            <person name="McKain M.R."/>
            <person name="Kakrana A."/>
            <person name="Tang H."/>
            <person name="Ray J."/>
            <person name="Groenendijk J."/>
            <person name="Arikit S."/>
            <person name="Mathioni S.M."/>
            <person name="Nakano M."/>
            <person name="Shan H."/>
            <person name="Telgmann-Rauber A."/>
            <person name="Kanno A."/>
            <person name="Yue Z."/>
            <person name="Chen H."/>
            <person name="Li W."/>
            <person name="Chen Y."/>
            <person name="Xu X."/>
            <person name="Zhang Y."/>
            <person name="Luo S."/>
            <person name="Chen H."/>
            <person name="Gao J."/>
            <person name="Mao Z."/>
            <person name="Pires J.C."/>
            <person name="Luo M."/>
            <person name="Kudrna D."/>
            <person name="Wing R.A."/>
            <person name="Meyers B.C."/>
            <person name="Yi K."/>
            <person name="Kong H."/>
            <person name="Lavrijsen P."/>
            <person name="Sunseri F."/>
            <person name="Falavigna A."/>
            <person name="Ye Y."/>
            <person name="Leebens-Mack J.H."/>
            <person name="Chen G."/>
        </authorList>
    </citation>
    <scope>NUCLEOTIDE SEQUENCE [LARGE SCALE GENOMIC DNA]</scope>
    <source>
        <strain evidence="4">cv. DH0086</strain>
    </source>
</reference>
<feature type="compositionally biased region" description="Basic and acidic residues" evidence="1">
    <location>
        <begin position="147"/>
        <end position="157"/>
    </location>
</feature>
<feature type="domain" description="UBA" evidence="2">
    <location>
        <begin position="172"/>
        <end position="224"/>
    </location>
</feature>
<feature type="region of interest" description="Disordered" evidence="1">
    <location>
        <begin position="620"/>
        <end position="676"/>
    </location>
</feature>
<organism evidence="3 4">
    <name type="scientific">Asparagus officinalis</name>
    <name type="common">Garden asparagus</name>
    <dbReference type="NCBI Taxonomy" id="4686"/>
    <lineage>
        <taxon>Eukaryota</taxon>
        <taxon>Viridiplantae</taxon>
        <taxon>Streptophyta</taxon>
        <taxon>Embryophyta</taxon>
        <taxon>Tracheophyta</taxon>
        <taxon>Spermatophyta</taxon>
        <taxon>Magnoliopsida</taxon>
        <taxon>Liliopsida</taxon>
        <taxon>Asparagales</taxon>
        <taxon>Asparagaceae</taxon>
        <taxon>Asparagoideae</taxon>
        <taxon>Asparagus</taxon>
    </lineage>
</organism>
<feature type="region of interest" description="Disordered" evidence="1">
    <location>
        <begin position="279"/>
        <end position="339"/>
    </location>
</feature>
<feature type="compositionally biased region" description="Polar residues" evidence="1">
    <location>
        <begin position="113"/>
        <end position="122"/>
    </location>
</feature>
<keyword evidence="4" id="KW-1185">Reference proteome</keyword>
<feature type="compositionally biased region" description="Polar residues" evidence="1">
    <location>
        <begin position="78"/>
        <end position="88"/>
    </location>
</feature>
<dbReference type="SUPFAM" id="SSF46934">
    <property type="entry name" value="UBA-like"/>
    <property type="match status" value="1"/>
</dbReference>
<dbReference type="PANTHER" id="PTHR35294:SF1">
    <property type="entry name" value="OS05G0409000 PROTEIN"/>
    <property type="match status" value="1"/>
</dbReference>
<feature type="compositionally biased region" description="Basic and acidic residues" evidence="1">
    <location>
        <begin position="29"/>
        <end position="43"/>
    </location>
</feature>
<feature type="compositionally biased region" description="Basic residues" evidence="1">
    <location>
        <begin position="158"/>
        <end position="167"/>
    </location>
</feature>
<dbReference type="Proteomes" id="UP000243459">
    <property type="component" value="Chromosome 2"/>
</dbReference>
<feature type="compositionally biased region" description="Basic and acidic residues" evidence="1">
    <location>
        <begin position="279"/>
        <end position="288"/>
    </location>
</feature>
<accession>A0A5P1FJH4</accession>
<dbReference type="Gene3D" id="1.10.8.10">
    <property type="entry name" value="DNA helicase RuvA subunit, C-terminal domain"/>
    <property type="match status" value="1"/>
</dbReference>
<sequence length="676" mass="73186">MLRSPIYSLWSCPLLEIEFSEMSPATKSKSKDKTAARAVKEQSKASSKPSAGSSNSGNGTATSAYNPISGTFHALENVPSNGMPTIPSNGRFRTIDDEEHSGSSLGTAAEYDSVSNNDSCSGESEDQQKEKNTASNISRVDPVPGSDIDKREKIRLKNEKKHQRQKERRAQELHERCCSYLTSRKLESLAQKLVAMGFTSEQATMALIHNEGRVDDSALWLLEGGEESKRQSASNVDGANPKIDIADELARITELELSFKCTKQEVERVVVACEGDLEKTEETLKTQKQESTTTPPKLEESSDQPTVSANGFHNSRLASSSQNSIIRPQGKGVAPASVQLQRRDEREFNYTKSTVAGANQTEIASRNLQPTLRKLPAKQDWMKSQAIVPPVEKRWPSTSSSPTPYSLASQVAAQSKPEARYVTTSGSEVKANLLQGTLREPIYVMQRPQSSNGTRQNILPVSVGLSASPPASTGWYPSNSNVTSAVEMMKLANGGLGQHLRNLALSGSNPQQFYPPDHHQQYISSYMDSGGSGWGGSYNMPGTTMRSSSSSSLAVPSSLGLFTGWGTSGSSGSSSPVNWSTRGTIPQCDYTSIDWSLDSTPLPLPSSSIKGERLYDNSWQSSYTPSSKSSRPVFNDGGLMVERPAAPSAGSPEWTSPFGGKDLFRVPRQFVTSPSP</sequence>
<evidence type="ECO:0000313" key="3">
    <source>
        <dbReference type="EMBL" id="ONK78466.1"/>
    </source>
</evidence>
<dbReference type="AlphaFoldDB" id="A0A5P1FJH4"/>
<evidence type="ECO:0000256" key="1">
    <source>
        <dbReference type="SAM" id="MobiDB-lite"/>
    </source>
</evidence>
<dbReference type="PROSITE" id="PS50030">
    <property type="entry name" value="UBA"/>
    <property type="match status" value="1"/>
</dbReference>
<dbReference type="OMA" id="SPRPYDW"/>
<feature type="compositionally biased region" description="Low complexity" evidence="1">
    <location>
        <begin position="44"/>
        <end position="64"/>
    </location>
</feature>
<evidence type="ECO:0000313" key="4">
    <source>
        <dbReference type="Proteomes" id="UP000243459"/>
    </source>
</evidence>
<protein>
    <recommendedName>
        <fullName evidence="2">UBA domain-containing protein</fullName>
    </recommendedName>
</protein>
<proteinExistence type="predicted"/>
<dbReference type="EMBL" id="CM007382">
    <property type="protein sequence ID" value="ONK78466.1"/>
    <property type="molecule type" value="Genomic_DNA"/>
</dbReference>
<dbReference type="InterPro" id="IPR015940">
    <property type="entry name" value="UBA"/>
</dbReference>
<feature type="compositionally biased region" description="Low complexity" evidence="1">
    <location>
        <begin position="620"/>
        <end position="630"/>
    </location>
</feature>
<feature type="region of interest" description="Disordered" evidence="1">
    <location>
        <begin position="21"/>
        <end position="169"/>
    </location>
</feature>
<name>A0A5P1FJH4_ASPOF</name>
<feature type="compositionally biased region" description="Polar residues" evidence="1">
    <location>
        <begin position="303"/>
        <end position="326"/>
    </location>
</feature>
<dbReference type="PANTHER" id="PTHR35294">
    <property type="entry name" value="UBIQUITIN-ASSOCIATED/TRANSLATION ELONGATION FACTOR EF1B PROTEIN"/>
    <property type="match status" value="1"/>
</dbReference>
<dbReference type="InterPro" id="IPR009060">
    <property type="entry name" value="UBA-like_sf"/>
</dbReference>
<dbReference type="OrthoDB" id="515654at2759"/>
<evidence type="ECO:0000259" key="2">
    <source>
        <dbReference type="PROSITE" id="PS50030"/>
    </source>
</evidence>